<evidence type="ECO:0000256" key="7">
    <source>
        <dbReference type="PROSITE-ProRule" id="PRU00169"/>
    </source>
</evidence>
<evidence type="ECO:0000256" key="2">
    <source>
        <dbReference type="ARBA" id="ARBA00022840"/>
    </source>
</evidence>
<dbReference type="FunFam" id="1.10.8.60:FF:000014">
    <property type="entry name" value="DNA-binding transcriptional regulator NtrC"/>
    <property type="match status" value="1"/>
</dbReference>
<dbReference type="EMBL" id="CP011801">
    <property type="protein sequence ID" value="ALA60414.1"/>
    <property type="molecule type" value="Genomic_DNA"/>
</dbReference>
<evidence type="ECO:0000259" key="8">
    <source>
        <dbReference type="PROSITE" id="PS50045"/>
    </source>
</evidence>
<keyword evidence="6" id="KW-0804">Transcription</keyword>
<keyword evidence="1" id="KW-0547">Nucleotide-binding</keyword>
<keyword evidence="2" id="KW-0067">ATP-binding</keyword>
<evidence type="ECO:0000256" key="6">
    <source>
        <dbReference type="ARBA" id="ARBA00023163"/>
    </source>
</evidence>
<dbReference type="Gene3D" id="1.10.8.60">
    <property type="match status" value="1"/>
</dbReference>
<reference evidence="10 11" key="1">
    <citation type="journal article" date="2015" name="Proc. Natl. Acad. Sci. U.S.A.">
        <title>Expanded metabolic versatility of ubiquitous nitrite-oxidizing bacteria from the genus Nitrospira.</title>
        <authorList>
            <person name="Koch H."/>
            <person name="Lucker S."/>
            <person name="Albertsen M."/>
            <person name="Kitzinger K."/>
            <person name="Herbold C."/>
            <person name="Spieck E."/>
            <person name="Nielsen P.H."/>
            <person name="Wagner M."/>
            <person name="Daims H."/>
        </authorList>
    </citation>
    <scope>NUCLEOTIDE SEQUENCE [LARGE SCALE GENOMIC DNA]</scope>
    <source>
        <strain evidence="10 11">NSP M-1</strain>
    </source>
</reference>
<dbReference type="Pfam" id="PF00158">
    <property type="entry name" value="Sigma54_activat"/>
    <property type="match status" value="1"/>
</dbReference>
<dbReference type="InterPro" id="IPR009057">
    <property type="entry name" value="Homeodomain-like_sf"/>
</dbReference>
<dbReference type="SUPFAM" id="SSF52172">
    <property type="entry name" value="CheY-like"/>
    <property type="match status" value="1"/>
</dbReference>
<evidence type="ECO:0000256" key="5">
    <source>
        <dbReference type="ARBA" id="ARBA00023159"/>
    </source>
</evidence>
<keyword evidence="3" id="KW-0805">Transcription regulation</keyword>
<proteinExistence type="predicted"/>
<feature type="domain" description="Response regulatory" evidence="9">
    <location>
        <begin position="10"/>
        <end position="131"/>
    </location>
</feature>
<dbReference type="PANTHER" id="PTHR32071:SF117">
    <property type="entry name" value="PTS-DEPENDENT DIHYDROXYACETONE KINASE OPERON REGULATORY PROTEIN-RELATED"/>
    <property type="match status" value="1"/>
</dbReference>
<dbReference type="InterPro" id="IPR058031">
    <property type="entry name" value="AAA_lid_NorR"/>
</dbReference>
<evidence type="ECO:0000313" key="11">
    <source>
        <dbReference type="Proteomes" id="UP000069205"/>
    </source>
</evidence>
<dbReference type="Gene3D" id="1.10.10.60">
    <property type="entry name" value="Homeodomain-like"/>
    <property type="match status" value="1"/>
</dbReference>
<dbReference type="SUPFAM" id="SSF52540">
    <property type="entry name" value="P-loop containing nucleoside triphosphate hydrolases"/>
    <property type="match status" value="1"/>
</dbReference>
<dbReference type="PROSITE" id="PS00688">
    <property type="entry name" value="SIGMA54_INTERACT_3"/>
    <property type="match status" value="1"/>
</dbReference>
<keyword evidence="5" id="KW-0010">Activator</keyword>
<evidence type="ECO:0000259" key="9">
    <source>
        <dbReference type="PROSITE" id="PS50110"/>
    </source>
</evidence>
<feature type="modified residue" description="4-aspartylphosphate" evidence="7">
    <location>
        <position position="66"/>
    </location>
</feature>
<sequence length="473" mass="53094">MNATTEKVFTILLVEDNGGDVEMFLRTVEDELPRQDGERVELVINATGEGGLKRLHEQQIDLVITDVRLPGMSGIEFVRQVQEFDRLIPIIVISWVDTVDTALDAVRHGAFDYVVKPFEKFNLAARIHRAMRMADIFATVRQKPQPRDVMPFKDLLGVSPGITGVKQAIQRVATVPTTTLIVGETGTGKELIAKAIHERSAERAGPFQIVDCTSFAEGTVESELFGHVRGAFTGAVSDRKGLIEAGSQGTVFLDEIGELPLGLQAKLLRVLEEGEVRAVGSSQQRKVSARFIAATNRNLMEKVKDGSFRKDLFFRLNVMVIHVPPLRERTEDIPFLARHFIQQFANEFGKYMDGINPSAITELVAYAWPGNVRELRNVIERAVMLAEGPEIGQAEIARILRSSNGEGEWEVFEDYLHLPYAKAKEKVLEEFNRRYLSFKLSNHDGNVKQAASEAGVPRSYFHEIMRRYLKDME</sequence>
<accession>A0A0K2GHU5</accession>
<evidence type="ECO:0000256" key="1">
    <source>
        <dbReference type="ARBA" id="ARBA00022741"/>
    </source>
</evidence>
<protein>
    <submittedName>
        <fullName evidence="10">Sigma54 dependent transcriptional regulator</fullName>
    </submittedName>
</protein>
<evidence type="ECO:0000313" key="10">
    <source>
        <dbReference type="EMBL" id="ALA60414.1"/>
    </source>
</evidence>
<dbReference type="InterPro" id="IPR011006">
    <property type="entry name" value="CheY-like_superfamily"/>
</dbReference>
<dbReference type="InterPro" id="IPR002078">
    <property type="entry name" value="Sigma_54_int"/>
</dbReference>
<dbReference type="GO" id="GO:0005524">
    <property type="term" value="F:ATP binding"/>
    <property type="evidence" value="ECO:0007669"/>
    <property type="project" value="UniProtKB-KW"/>
</dbReference>
<evidence type="ECO:0000256" key="3">
    <source>
        <dbReference type="ARBA" id="ARBA00023015"/>
    </source>
</evidence>
<keyword evidence="7" id="KW-0597">Phosphoprotein</keyword>
<organism evidence="10 11">
    <name type="scientific">Nitrospira moscoviensis</name>
    <dbReference type="NCBI Taxonomy" id="42253"/>
    <lineage>
        <taxon>Bacteria</taxon>
        <taxon>Pseudomonadati</taxon>
        <taxon>Nitrospirota</taxon>
        <taxon>Nitrospiria</taxon>
        <taxon>Nitrospirales</taxon>
        <taxon>Nitrospiraceae</taxon>
        <taxon>Nitrospira</taxon>
    </lineage>
</organism>
<name>A0A0K2GHU5_NITMO</name>
<gene>
    <name evidence="10" type="ORF">NITMOv2_4030</name>
</gene>
<dbReference type="PANTHER" id="PTHR32071">
    <property type="entry name" value="TRANSCRIPTIONAL REGULATORY PROTEIN"/>
    <property type="match status" value="1"/>
</dbReference>
<dbReference type="KEGG" id="nmv:NITMOv2_4030"/>
<dbReference type="GO" id="GO:0003677">
    <property type="term" value="F:DNA binding"/>
    <property type="evidence" value="ECO:0007669"/>
    <property type="project" value="UniProtKB-KW"/>
</dbReference>
<dbReference type="PROSITE" id="PS50045">
    <property type="entry name" value="SIGMA54_INTERACT_4"/>
    <property type="match status" value="1"/>
</dbReference>
<dbReference type="Pfam" id="PF00072">
    <property type="entry name" value="Response_reg"/>
    <property type="match status" value="1"/>
</dbReference>
<dbReference type="RefSeq" id="WP_053381278.1">
    <property type="nucleotide sequence ID" value="NZ_CP011801.1"/>
</dbReference>
<feature type="domain" description="Sigma-54 factor interaction" evidence="8">
    <location>
        <begin position="155"/>
        <end position="384"/>
    </location>
</feature>
<dbReference type="Gene3D" id="3.40.50.2300">
    <property type="match status" value="1"/>
</dbReference>
<dbReference type="SUPFAM" id="SSF46689">
    <property type="entry name" value="Homeodomain-like"/>
    <property type="match status" value="1"/>
</dbReference>
<keyword evidence="4" id="KW-0238">DNA-binding</keyword>
<dbReference type="SMART" id="SM00448">
    <property type="entry name" value="REC"/>
    <property type="match status" value="1"/>
</dbReference>
<dbReference type="InterPro" id="IPR003593">
    <property type="entry name" value="AAA+_ATPase"/>
</dbReference>
<dbReference type="Pfam" id="PF25601">
    <property type="entry name" value="AAA_lid_14"/>
    <property type="match status" value="1"/>
</dbReference>
<dbReference type="CDD" id="cd00009">
    <property type="entry name" value="AAA"/>
    <property type="match status" value="1"/>
</dbReference>
<evidence type="ECO:0000256" key="4">
    <source>
        <dbReference type="ARBA" id="ARBA00023125"/>
    </source>
</evidence>
<keyword evidence="11" id="KW-1185">Reference proteome</keyword>
<dbReference type="InterPro" id="IPR025944">
    <property type="entry name" value="Sigma_54_int_dom_CS"/>
</dbReference>
<dbReference type="SMART" id="SM00382">
    <property type="entry name" value="AAA"/>
    <property type="match status" value="1"/>
</dbReference>
<dbReference type="PROSITE" id="PS50110">
    <property type="entry name" value="RESPONSE_REGULATORY"/>
    <property type="match status" value="1"/>
</dbReference>
<dbReference type="CDD" id="cd00156">
    <property type="entry name" value="REC"/>
    <property type="match status" value="1"/>
</dbReference>
<dbReference type="GO" id="GO:0006355">
    <property type="term" value="P:regulation of DNA-templated transcription"/>
    <property type="evidence" value="ECO:0007669"/>
    <property type="project" value="InterPro"/>
</dbReference>
<dbReference type="GO" id="GO:0000160">
    <property type="term" value="P:phosphorelay signal transduction system"/>
    <property type="evidence" value="ECO:0007669"/>
    <property type="project" value="InterPro"/>
</dbReference>
<dbReference type="Proteomes" id="UP000069205">
    <property type="component" value="Chromosome"/>
</dbReference>
<dbReference type="PATRIC" id="fig|42253.5.peg.3977"/>
<dbReference type="STRING" id="42253.NITMOv2_4030"/>
<dbReference type="Gene3D" id="3.40.50.300">
    <property type="entry name" value="P-loop containing nucleotide triphosphate hydrolases"/>
    <property type="match status" value="1"/>
</dbReference>
<dbReference type="InterPro" id="IPR001789">
    <property type="entry name" value="Sig_transdc_resp-reg_receiver"/>
</dbReference>
<dbReference type="AlphaFoldDB" id="A0A0K2GHU5"/>
<dbReference type="FunFam" id="3.40.50.300:FF:000006">
    <property type="entry name" value="DNA-binding transcriptional regulator NtrC"/>
    <property type="match status" value="1"/>
</dbReference>
<dbReference type="InterPro" id="IPR027417">
    <property type="entry name" value="P-loop_NTPase"/>
</dbReference>